<sequence length="133" mass="14861">MIDLNFTDERILATLSPANLKTKEDGSIFQKNGPRLRLYLDAFLLQAAGYEPDAKLSLYSAVRNEKFAALRFCIGSSGLSLSPILRSGKREVRIPGSALRFDMPRFRRVKCWFQIDTAKNTLTVAIPFGSEGC</sequence>
<gene>
    <name evidence="1" type="ORF">KAM343_04250</name>
</gene>
<reference evidence="2" key="1">
    <citation type="submission" date="2019-10" db="EMBL/GenBank/DDBJ databases">
        <authorList>
            <person name="Zhou D."/>
            <person name="Cheng Q."/>
        </authorList>
    </citation>
    <scope>NUCLEOTIDE SEQUENCE</scope>
    <source>
        <strain evidence="2">1507-17068</strain>
        <plasmid evidence="2">p717068-IMP</plasmid>
    </source>
</reference>
<organism evidence="2">
    <name type="scientific">Aeromonas caviae</name>
    <name type="common">Aeromonas punctata</name>
    <dbReference type="NCBI Taxonomy" id="648"/>
    <lineage>
        <taxon>Bacteria</taxon>
        <taxon>Pseudomonadati</taxon>
        <taxon>Pseudomonadota</taxon>
        <taxon>Gammaproteobacteria</taxon>
        <taxon>Aeromonadales</taxon>
        <taxon>Aeromonadaceae</taxon>
        <taxon>Aeromonas</taxon>
    </lineage>
</organism>
<proteinExistence type="predicted"/>
<name>A0A6M4NQF6_AERCA</name>
<dbReference type="Proteomes" id="UP000886939">
    <property type="component" value="Unassembled WGS sequence"/>
</dbReference>
<dbReference type="AlphaFoldDB" id="A0A6M4NQF6"/>
<geneLocation type="plasmid" evidence="2">
    <name>p717068-IMP</name>
</geneLocation>
<protein>
    <submittedName>
        <fullName evidence="2">Uncharacterized protein</fullName>
    </submittedName>
</protein>
<evidence type="ECO:0000313" key="2">
    <source>
        <dbReference type="EMBL" id="QJR99773.1"/>
    </source>
</evidence>
<dbReference type="RefSeq" id="WP_181715897.1">
    <property type="nucleotide sequence ID" value="NZ_AP024403.1"/>
</dbReference>
<reference evidence="1" key="2">
    <citation type="submission" date="2021-07" db="EMBL/GenBank/DDBJ databases">
        <title>Draft genome sequence of carbapenem-resistant Aeromonas spp. in Japan.</title>
        <authorList>
            <person name="Maehana S."/>
            <person name="Suzuki M."/>
            <person name="Kitasato H."/>
        </authorList>
    </citation>
    <scope>NUCLEOTIDE SEQUENCE</scope>
    <source>
        <strain evidence="1">KAM343</strain>
    </source>
</reference>
<accession>A0A6M4NQF6</accession>
<dbReference type="EMBL" id="MN629346">
    <property type="protein sequence ID" value="QJR99773.1"/>
    <property type="molecule type" value="Genomic_DNA"/>
</dbReference>
<evidence type="ECO:0000313" key="1">
    <source>
        <dbReference type="EMBL" id="GJA39629.1"/>
    </source>
</evidence>
<dbReference type="EMBL" id="BPNI01000004">
    <property type="protein sequence ID" value="GJA39629.1"/>
    <property type="molecule type" value="Genomic_DNA"/>
</dbReference>
<keyword evidence="2" id="KW-0614">Plasmid</keyword>